<gene>
    <name evidence="1" type="ORF">S12H4_63436</name>
</gene>
<comment type="caution">
    <text evidence="1">The sequence shown here is derived from an EMBL/GenBank/DDBJ whole genome shotgun (WGS) entry which is preliminary data.</text>
</comment>
<proteinExistence type="predicted"/>
<dbReference type="EMBL" id="BARW01043174">
    <property type="protein sequence ID" value="GAJ18238.1"/>
    <property type="molecule type" value="Genomic_DNA"/>
</dbReference>
<protein>
    <submittedName>
        <fullName evidence="1">Uncharacterized protein</fullName>
    </submittedName>
</protein>
<dbReference type="AlphaFoldDB" id="X1UL94"/>
<feature type="non-terminal residue" evidence="1">
    <location>
        <position position="1"/>
    </location>
</feature>
<name>X1UL94_9ZZZZ</name>
<evidence type="ECO:0000313" key="1">
    <source>
        <dbReference type="EMBL" id="GAJ18238.1"/>
    </source>
</evidence>
<reference evidence="1" key="1">
    <citation type="journal article" date="2014" name="Front. Microbiol.">
        <title>High frequency of phylogenetically diverse reductive dehalogenase-homologous genes in deep subseafloor sedimentary metagenomes.</title>
        <authorList>
            <person name="Kawai M."/>
            <person name="Futagami T."/>
            <person name="Toyoda A."/>
            <person name="Takaki Y."/>
            <person name="Nishi S."/>
            <person name="Hori S."/>
            <person name="Arai W."/>
            <person name="Tsubouchi T."/>
            <person name="Morono Y."/>
            <person name="Uchiyama I."/>
            <person name="Ito T."/>
            <person name="Fujiyama A."/>
            <person name="Inagaki F."/>
            <person name="Takami H."/>
        </authorList>
    </citation>
    <scope>NUCLEOTIDE SEQUENCE</scope>
    <source>
        <strain evidence="1">Expedition CK06-06</strain>
    </source>
</reference>
<accession>X1UL94</accession>
<organism evidence="1">
    <name type="scientific">marine sediment metagenome</name>
    <dbReference type="NCBI Taxonomy" id="412755"/>
    <lineage>
        <taxon>unclassified sequences</taxon>
        <taxon>metagenomes</taxon>
        <taxon>ecological metagenomes</taxon>
    </lineage>
</organism>
<sequence>YEFEIRDKTGILEVFPKDVIMAIVRPARKES</sequence>